<gene>
    <name evidence="1" type="ORF">MNOR_LOCUS38757</name>
</gene>
<keyword evidence="2" id="KW-1185">Reference proteome</keyword>
<sequence length="131" mass="14947">VLLLLRSVIPAPLPPLLLDTCDWSSTNLPHDDEDTLDKIILSQENIAKPELLHKKRLLINRLHCLKTWYDECEWLGVQGSPTRRLLRHTFSQVLDRLDQHCLNPMMKLVLHLCFGMSAGDLGKIGTPVYGQ</sequence>
<dbReference type="Proteomes" id="UP001497623">
    <property type="component" value="Unassembled WGS sequence"/>
</dbReference>
<accession>A0AAV2SND1</accession>
<evidence type="ECO:0000313" key="2">
    <source>
        <dbReference type="Proteomes" id="UP001497623"/>
    </source>
</evidence>
<feature type="non-terminal residue" evidence="1">
    <location>
        <position position="131"/>
    </location>
</feature>
<reference evidence="1 2" key="1">
    <citation type="submission" date="2024-05" db="EMBL/GenBank/DDBJ databases">
        <authorList>
            <person name="Wallberg A."/>
        </authorList>
    </citation>
    <scope>NUCLEOTIDE SEQUENCE [LARGE SCALE GENOMIC DNA]</scope>
</reference>
<evidence type="ECO:0000313" key="1">
    <source>
        <dbReference type="EMBL" id="CAL4216446.1"/>
    </source>
</evidence>
<protein>
    <submittedName>
        <fullName evidence="1">Uncharacterized protein</fullName>
    </submittedName>
</protein>
<dbReference type="AlphaFoldDB" id="A0AAV2SND1"/>
<dbReference type="EMBL" id="CAXKWB010091771">
    <property type="protein sequence ID" value="CAL4216446.1"/>
    <property type="molecule type" value="Genomic_DNA"/>
</dbReference>
<name>A0AAV2SND1_MEGNR</name>
<proteinExistence type="predicted"/>
<organism evidence="1 2">
    <name type="scientific">Meganyctiphanes norvegica</name>
    <name type="common">Northern krill</name>
    <name type="synonym">Thysanopoda norvegica</name>
    <dbReference type="NCBI Taxonomy" id="48144"/>
    <lineage>
        <taxon>Eukaryota</taxon>
        <taxon>Metazoa</taxon>
        <taxon>Ecdysozoa</taxon>
        <taxon>Arthropoda</taxon>
        <taxon>Crustacea</taxon>
        <taxon>Multicrustacea</taxon>
        <taxon>Malacostraca</taxon>
        <taxon>Eumalacostraca</taxon>
        <taxon>Eucarida</taxon>
        <taxon>Euphausiacea</taxon>
        <taxon>Euphausiidae</taxon>
        <taxon>Meganyctiphanes</taxon>
    </lineage>
</organism>
<comment type="caution">
    <text evidence="1">The sequence shown here is derived from an EMBL/GenBank/DDBJ whole genome shotgun (WGS) entry which is preliminary data.</text>
</comment>
<feature type="non-terminal residue" evidence="1">
    <location>
        <position position="1"/>
    </location>
</feature>